<reference evidence="2" key="1">
    <citation type="submission" date="2018-05" db="EMBL/GenBank/DDBJ databases">
        <authorList>
            <person name="Lanie J.A."/>
            <person name="Ng W.-L."/>
            <person name="Kazmierczak K.M."/>
            <person name="Andrzejewski T.M."/>
            <person name="Davidsen T.M."/>
            <person name="Wayne K.J."/>
            <person name="Tettelin H."/>
            <person name="Glass J.I."/>
            <person name="Rusch D."/>
            <person name="Podicherti R."/>
            <person name="Tsui H.-C.T."/>
            <person name="Winkler M.E."/>
        </authorList>
    </citation>
    <scope>NUCLEOTIDE SEQUENCE</scope>
</reference>
<evidence type="ECO:0008006" key="3">
    <source>
        <dbReference type="Google" id="ProtNLM"/>
    </source>
</evidence>
<feature type="transmembrane region" description="Helical" evidence="1">
    <location>
        <begin position="66"/>
        <end position="87"/>
    </location>
</feature>
<evidence type="ECO:0000313" key="2">
    <source>
        <dbReference type="EMBL" id="SVB77699.1"/>
    </source>
</evidence>
<keyword evidence="1" id="KW-0812">Transmembrane</keyword>
<dbReference type="AlphaFoldDB" id="A0A382GRS5"/>
<keyword evidence="1" id="KW-0472">Membrane</keyword>
<evidence type="ECO:0000256" key="1">
    <source>
        <dbReference type="SAM" id="Phobius"/>
    </source>
</evidence>
<protein>
    <recommendedName>
        <fullName evidence="3">Gp7</fullName>
    </recommendedName>
</protein>
<keyword evidence="1" id="KW-1133">Transmembrane helix</keyword>
<accession>A0A382GRS5</accession>
<dbReference type="EMBL" id="UINC01057000">
    <property type="protein sequence ID" value="SVB77699.1"/>
    <property type="molecule type" value="Genomic_DNA"/>
</dbReference>
<sequence>MIRTIIKQIPISDIGRDFTTEEKIRAMTYSKSEVDAMIADAVKEAIDEARKIDEASMAKHNRDATVISMILGFTTLALFVDGLLRLLGIIPPFMDVDINILERIETDIIDKIRQVPIQRLFLR</sequence>
<gene>
    <name evidence="2" type="ORF">METZ01_LOCUS230553</name>
</gene>
<organism evidence="2">
    <name type="scientific">marine metagenome</name>
    <dbReference type="NCBI Taxonomy" id="408172"/>
    <lineage>
        <taxon>unclassified sequences</taxon>
        <taxon>metagenomes</taxon>
        <taxon>ecological metagenomes</taxon>
    </lineage>
</organism>
<proteinExistence type="predicted"/>
<name>A0A382GRS5_9ZZZZ</name>